<dbReference type="CDD" id="cd10283">
    <property type="entry name" value="MnuA_DNase1-like"/>
    <property type="match status" value="1"/>
</dbReference>
<keyword evidence="5" id="KW-0540">Nuclease</keyword>
<accession>A0A838CT73</accession>
<organism evidence="5 6">
    <name type="scientific">Halobacillus locisalis</name>
    <dbReference type="NCBI Taxonomy" id="220753"/>
    <lineage>
        <taxon>Bacteria</taxon>
        <taxon>Bacillati</taxon>
        <taxon>Bacillota</taxon>
        <taxon>Bacilli</taxon>
        <taxon>Bacillales</taxon>
        <taxon>Bacillaceae</taxon>
        <taxon>Halobacillus</taxon>
    </lineage>
</organism>
<dbReference type="RefSeq" id="WP_181472361.1">
    <property type="nucleotide sequence ID" value="NZ_JACEFG010000002.1"/>
</dbReference>
<evidence type="ECO:0000256" key="1">
    <source>
        <dbReference type="SAM" id="SignalP"/>
    </source>
</evidence>
<dbReference type="Gene3D" id="3.60.10.10">
    <property type="entry name" value="Endonuclease/exonuclease/phosphatase"/>
    <property type="match status" value="1"/>
</dbReference>
<dbReference type="AlphaFoldDB" id="A0A838CT73"/>
<proteinExistence type="predicted"/>
<dbReference type="EMBL" id="JACEFG010000002">
    <property type="protein sequence ID" value="MBA2175342.1"/>
    <property type="molecule type" value="Genomic_DNA"/>
</dbReference>
<dbReference type="Pfam" id="PF20578">
    <property type="entry name" value="aBig_2"/>
    <property type="match status" value="1"/>
</dbReference>
<dbReference type="Pfam" id="PF19580">
    <property type="entry name" value="Exo_endo_phos_3"/>
    <property type="match status" value="1"/>
</dbReference>
<evidence type="ECO:0000259" key="2">
    <source>
        <dbReference type="Pfam" id="PF18942"/>
    </source>
</evidence>
<dbReference type="PANTHER" id="PTHR42834">
    <property type="entry name" value="ENDONUCLEASE/EXONUCLEASE/PHOSPHATASE FAMILY PROTEIN (AFU_ORTHOLOGUE AFUA_3G09210)"/>
    <property type="match status" value="1"/>
</dbReference>
<comment type="caution">
    <text evidence="5">The sequence shown here is derived from an EMBL/GenBank/DDBJ whole genome shotgun (WGS) entry which is preliminary data.</text>
</comment>
<feature type="domain" description="Endonuclease/exonuclease/phosphatase" evidence="3">
    <location>
        <begin position="546"/>
        <end position="677"/>
    </location>
</feature>
<keyword evidence="5" id="KW-0269">Exonuclease</keyword>
<dbReference type="GO" id="GO:0004519">
    <property type="term" value="F:endonuclease activity"/>
    <property type="evidence" value="ECO:0007669"/>
    <property type="project" value="UniProtKB-KW"/>
</dbReference>
<dbReference type="InterPro" id="IPR046780">
    <property type="entry name" value="aBig_2"/>
</dbReference>
<gene>
    <name evidence="5" type="ORF">H0266_10580</name>
</gene>
<dbReference type="Proteomes" id="UP000571017">
    <property type="component" value="Unassembled WGS sequence"/>
</dbReference>
<dbReference type="InterPro" id="IPR043744">
    <property type="entry name" value="DUF5689"/>
</dbReference>
<keyword evidence="1" id="KW-0732">Signal</keyword>
<dbReference type="InterPro" id="IPR005135">
    <property type="entry name" value="Endo/exonuclease/phosphatase"/>
</dbReference>
<protein>
    <submittedName>
        <fullName evidence="5">Endonuclease/exonuclease/phosphatase family protein</fullName>
    </submittedName>
</protein>
<evidence type="ECO:0000313" key="5">
    <source>
        <dbReference type="EMBL" id="MBA2175342.1"/>
    </source>
</evidence>
<feature type="domain" description="Atrophied bacterial Ig" evidence="4">
    <location>
        <begin position="719"/>
        <end position="803"/>
    </location>
</feature>
<sequence length="982" mass="106458">MRKTPMKVIASATLLSTIAIPVAADAVQAEEVSIESVVLKTDTGLVRVSLEDFSDAMLSGEGNQLLTYIAENELYGIALNSDSVVYYDDFVDEVLSSPGFDVFEVLEDMSDQDDFLFTDEELDGIGELPPLGEDLLQPHDIQGAAHFSPFEGESVGPVEGIVTHVLDKQYFPKGFYIYSTNEDGDVATSEGVFVKTDETPEVGSIVQVTGMVEERKPSLPSYMSTEFELTTTQIAASEVNVTGVADELPDTVLLGKDRIQPTDVIDDDGLESFDSEEDAIDFYESLEGMRVEVPKPTVLSPIKYDEITVTAGKVKEDRSQSGGLLLTPDDPNPERLIVDVEDYASTATYPATVGDQFKGNITGIMDYDYSNFQLIATEELPELKQSNYEPETTTITSESNKLRVATYNVENFSTDDAGDKANRIAETITDNMKNPDILSLVEVQDNDGSEDSGVTSAEESAQVLIDAIEQAGGPTYEYVEVEPVNNEEGGQPGGNIRVGFLYNPDRVSLKDGAPEGGSLEAVGYENDDLTLNPGRIDPTNEAFEDSRIPLAAEFTFQGEDVIVLANHFNSKGGDDALYGLRQPAQQGSEVQRHKIAQVVNNFVDDIMEEDPDANVVVTGDMNDFQFSETLDILKGDVLTNKVDSLPEDEQYTYVFQGNSQVLDHILVNNALADDTEIDIVHINAEFSEVEGQASDHDPLLAKIDFGFDPLTAKEAVVVNKESLSIGFSGGDEATSVTQDLKLPTSGTDGVKISWESSDDSYVTDEGNVTRPAAEAEDQTVTLTATIKKKGERATKTFDVTVVKELGQVSIEEARTLSNDSSVIISGTITAIDGKNFYIQDGTAGIIVRDWSGEFAGEVGDTIKVEGTKTDYNGMEQVEVEAAANISVTDEGEQPTPKVITADELNEAHEGMLVTIEDVSVTGDAGYGEYNAEDSQQQSFIIDNELIQNAVTIDESYASVTGVVHYSYGAYKLAPRMEADVVK</sequence>
<dbReference type="Pfam" id="PF18942">
    <property type="entry name" value="DUF5689"/>
    <property type="match status" value="1"/>
</dbReference>
<feature type="chain" id="PRO_5039125274" evidence="1">
    <location>
        <begin position="24"/>
        <end position="982"/>
    </location>
</feature>
<dbReference type="PANTHER" id="PTHR42834:SF1">
    <property type="entry name" value="ENDONUCLEASE_EXONUCLEASE_PHOSPHATASE FAMILY PROTEIN (AFU_ORTHOLOGUE AFUA_3G09210)"/>
    <property type="match status" value="1"/>
</dbReference>
<feature type="domain" description="DUF5689" evidence="2">
    <location>
        <begin position="822"/>
        <end position="980"/>
    </location>
</feature>
<evidence type="ECO:0000259" key="4">
    <source>
        <dbReference type="Pfam" id="PF20578"/>
    </source>
</evidence>
<reference evidence="5 6" key="1">
    <citation type="journal article" date="2004" name="Extremophiles">
        <title>Halobacillus locisalis sp. nov., a halophilic bacterium isolated from a marine solar saltern of the Yellow Sea in Korea.</title>
        <authorList>
            <person name="Yoon J.H."/>
            <person name="Kang K.H."/>
            <person name="Oh T.K."/>
            <person name="Park Y.H."/>
        </authorList>
    </citation>
    <scope>NUCLEOTIDE SEQUENCE [LARGE SCALE GENOMIC DNA]</scope>
    <source>
        <strain evidence="5 6">KCTC 3788</strain>
    </source>
</reference>
<name>A0A838CT73_9BACI</name>
<keyword evidence="5" id="KW-0255">Endonuclease</keyword>
<evidence type="ECO:0000259" key="3">
    <source>
        <dbReference type="Pfam" id="PF19580"/>
    </source>
</evidence>
<dbReference type="InterPro" id="IPR036691">
    <property type="entry name" value="Endo/exonu/phosph_ase_sf"/>
</dbReference>
<keyword evidence="5" id="KW-0378">Hydrolase</keyword>
<dbReference type="GO" id="GO:0004527">
    <property type="term" value="F:exonuclease activity"/>
    <property type="evidence" value="ECO:0007669"/>
    <property type="project" value="UniProtKB-KW"/>
</dbReference>
<dbReference type="CDD" id="cd04486">
    <property type="entry name" value="YhcR_OBF_like"/>
    <property type="match status" value="1"/>
</dbReference>
<keyword evidence="6" id="KW-1185">Reference proteome</keyword>
<evidence type="ECO:0000313" key="6">
    <source>
        <dbReference type="Proteomes" id="UP000571017"/>
    </source>
</evidence>
<dbReference type="SUPFAM" id="SSF56219">
    <property type="entry name" value="DNase I-like"/>
    <property type="match status" value="1"/>
</dbReference>
<feature type="signal peptide" evidence="1">
    <location>
        <begin position="1"/>
        <end position="23"/>
    </location>
</feature>